<feature type="domain" description="VTC" evidence="1">
    <location>
        <begin position="9"/>
        <end position="227"/>
    </location>
</feature>
<evidence type="ECO:0000313" key="2">
    <source>
        <dbReference type="EMBL" id="URN96382.1"/>
    </source>
</evidence>
<evidence type="ECO:0000259" key="1">
    <source>
        <dbReference type="Pfam" id="PF09359"/>
    </source>
</evidence>
<organism evidence="2 3">
    <name type="scientific">Candidatus Pristimantibacillus lignocellulolyticus</name>
    <dbReference type="NCBI Taxonomy" id="2994561"/>
    <lineage>
        <taxon>Bacteria</taxon>
        <taxon>Bacillati</taxon>
        <taxon>Bacillota</taxon>
        <taxon>Bacilli</taxon>
        <taxon>Bacillales</taxon>
        <taxon>Paenibacillaceae</taxon>
        <taxon>Candidatus Pristimantibacillus</taxon>
    </lineage>
</organism>
<gene>
    <name evidence="2" type="ORF">NAG76_09260</name>
</gene>
<accession>A0A9J6ZJS9</accession>
<protein>
    <submittedName>
        <fullName evidence="2">Polyphosphate polymerase domain-containing protein</fullName>
    </submittedName>
</protein>
<dbReference type="GO" id="GO:0006799">
    <property type="term" value="P:polyphosphate biosynthetic process"/>
    <property type="evidence" value="ECO:0007669"/>
    <property type="project" value="UniProtKB-ARBA"/>
</dbReference>
<evidence type="ECO:0000313" key="3">
    <source>
        <dbReference type="Proteomes" id="UP001056756"/>
    </source>
</evidence>
<dbReference type="CDD" id="cd07750">
    <property type="entry name" value="PolyPPase_VTC_like"/>
    <property type="match status" value="1"/>
</dbReference>
<dbReference type="Proteomes" id="UP001056756">
    <property type="component" value="Chromosome"/>
</dbReference>
<proteinExistence type="predicted"/>
<dbReference type="AlphaFoldDB" id="A0A9J6ZJS9"/>
<dbReference type="KEGG" id="plig:NAG76_09260"/>
<dbReference type="InterPro" id="IPR042267">
    <property type="entry name" value="VTC_sf"/>
</dbReference>
<name>A0A9J6ZJS9_9BACL</name>
<dbReference type="Pfam" id="PF09359">
    <property type="entry name" value="VTC"/>
    <property type="match status" value="1"/>
</dbReference>
<dbReference type="EMBL" id="CP097899">
    <property type="protein sequence ID" value="URN96382.1"/>
    <property type="molecule type" value="Genomic_DNA"/>
</dbReference>
<dbReference type="InterPro" id="IPR018966">
    <property type="entry name" value="VTC_domain"/>
</dbReference>
<sequence length="236" mass="28112">MLFRGKRLRTEQKYYLHLHDYISLRSKLAKQLQLDSHSIDVDGYNIRSLYFDDPKKTSLERKNDGIFKREKFRIRIYNESDNFIALERKTKLGDYVCKESKRISRAEYDQIMLGEYEFLKQPNEPLMMDFYAAINTYGYKPMSIVDYWREAYIYEYGNVRITFDKRLAAGVNTVDLFDPQLALDEVVTTSSTIMEVKYDEMLPERVRQIIAPASHIRSSISKYVLCREKILQHYTQ</sequence>
<reference evidence="2" key="1">
    <citation type="submission" date="2022-05" db="EMBL/GenBank/DDBJ databases">
        <title>Novel bacterial taxa in a minimal lignocellulolytic consortium and its capacity to transform plastics disclosed by genome-resolved metagenomics.</title>
        <authorList>
            <person name="Rodriguez C.A.D."/>
            <person name="Diaz-Garcia L."/>
            <person name="Herrera K."/>
            <person name="Tarazona N.A."/>
            <person name="Sproer C."/>
            <person name="Overmann J."/>
            <person name="Jimenez D.J."/>
        </authorList>
    </citation>
    <scope>NUCLEOTIDE SEQUENCE</scope>
    <source>
        <strain evidence="2">MAG5</strain>
    </source>
</reference>
<dbReference type="Gene3D" id="3.20.100.30">
    <property type="entry name" value="VTC, catalytic tunnel domain"/>
    <property type="match status" value="1"/>
</dbReference>